<feature type="compositionally biased region" description="Polar residues" evidence="1">
    <location>
        <begin position="83"/>
        <end position="96"/>
    </location>
</feature>
<dbReference type="EMBL" id="JAGTXO010000001">
    <property type="protein sequence ID" value="KAG8470882.1"/>
    <property type="molecule type" value="Genomic_DNA"/>
</dbReference>
<feature type="compositionally biased region" description="Basic residues" evidence="1">
    <location>
        <begin position="72"/>
        <end position="82"/>
    </location>
</feature>
<organism evidence="2 3">
    <name type="scientific">Diacronema lutheri</name>
    <name type="common">Unicellular marine alga</name>
    <name type="synonym">Monochrysis lutheri</name>
    <dbReference type="NCBI Taxonomy" id="2081491"/>
    <lineage>
        <taxon>Eukaryota</taxon>
        <taxon>Haptista</taxon>
        <taxon>Haptophyta</taxon>
        <taxon>Pavlovophyceae</taxon>
        <taxon>Pavlovales</taxon>
        <taxon>Pavlovaceae</taxon>
        <taxon>Diacronema</taxon>
    </lineage>
</organism>
<proteinExistence type="predicted"/>
<feature type="compositionally biased region" description="Basic and acidic residues" evidence="1">
    <location>
        <begin position="25"/>
        <end position="38"/>
    </location>
</feature>
<reference evidence="2" key="1">
    <citation type="submission" date="2021-05" db="EMBL/GenBank/DDBJ databases">
        <title>The genome of the haptophyte Pavlova lutheri (Diacronema luteri, Pavlovales) - a model for lipid biosynthesis in eukaryotic algae.</title>
        <authorList>
            <person name="Hulatt C.J."/>
            <person name="Posewitz M.C."/>
        </authorList>
    </citation>
    <scope>NUCLEOTIDE SEQUENCE</scope>
    <source>
        <strain evidence="2">NIVA-4/92</strain>
    </source>
</reference>
<gene>
    <name evidence="2" type="ORF">KFE25_009303</name>
</gene>
<keyword evidence="3" id="KW-1185">Reference proteome</keyword>
<dbReference type="Proteomes" id="UP000751190">
    <property type="component" value="Unassembled WGS sequence"/>
</dbReference>
<feature type="compositionally biased region" description="Acidic residues" evidence="1">
    <location>
        <begin position="115"/>
        <end position="143"/>
    </location>
</feature>
<evidence type="ECO:0000313" key="2">
    <source>
        <dbReference type="EMBL" id="KAG8470882.1"/>
    </source>
</evidence>
<name>A0A8J5XYL2_DIALT</name>
<evidence type="ECO:0000256" key="1">
    <source>
        <dbReference type="SAM" id="MobiDB-lite"/>
    </source>
</evidence>
<evidence type="ECO:0000313" key="3">
    <source>
        <dbReference type="Proteomes" id="UP000751190"/>
    </source>
</evidence>
<accession>A0A8J5XYL2</accession>
<sequence>MMRIEGQRGVESKLLRDYERIMERSLRDQKISVGEKGKSKVRKLKPKTAGPAADATGGEQIEGAPAATKERGPRRRTRRTTRKQSPIITVTDTFQTPHVPALRLDELNKPVPAGEGDDDSDEWYYTDEDGEEEDEDDDEEDARDEGGGGAWEDLGRRD</sequence>
<protein>
    <submittedName>
        <fullName evidence="2">Uncharacterized protein</fullName>
    </submittedName>
</protein>
<dbReference type="AlphaFoldDB" id="A0A8J5XYL2"/>
<feature type="region of interest" description="Disordered" evidence="1">
    <location>
        <begin position="25"/>
        <end position="158"/>
    </location>
</feature>
<comment type="caution">
    <text evidence="2">The sequence shown here is derived from an EMBL/GenBank/DDBJ whole genome shotgun (WGS) entry which is preliminary data.</text>
</comment>